<accession>A0AAP0MTR9</accession>
<dbReference type="SUPFAM" id="SSF48452">
    <property type="entry name" value="TPR-like"/>
    <property type="match status" value="2"/>
</dbReference>
<dbReference type="Pfam" id="PF20431">
    <property type="entry name" value="E_motif"/>
    <property type="match status" value="1"/>
</dbReference>
<name>A0AAP0MTR9_9ROSI</name>
<evidence type="ECO:0000313" key="4">
    <source>
        <dbReference type="Proteomes" id="UP001428341"/>
    </source>
</evidence>
<dbReference type="PROSITE" id="PS51375">
    <property type="entry name" value="PPR"/>
    <property type="match status" value="4"/>
</dbReference>
<feature type="repeat" description="PPR" evidence="2">
    <location>
        <begin position="332"/>
        <end position="366"/>
    </location>
</feature>
<evidence type="ECO:0000256" key="1">
    <source>
        <dbReference type="ARBA" id="ARBA00022737"/>
    </source>
</evidence>
<keyword evidence="4" id="KW-1185">Reference proteome</keyword>
<dbReference type="EMBL" id="JBCGBO010000002">
    <property type="protein sequence ID" value="KAK9220653.1"/>
    <property type="molecule type" value="Genomic_DNA"/>
</dbReference>
<sequence length="591" mass="65908">MFSLHKSSLILGKSISLSSLLIMHKRLICCTSAADLVTLLSQCKCADIKHLFAAHGFMIVRGLDQNNHLLSRFIDSCSSLGFSDYAYSIFTHKSKPDVYLYNSTIKALCQTDNPLNAVILYNKIQASALRPDNYSFPFVLKAVVKLSTIELGREIHCQTVGTGLDSDVHVVAALIQMYASCKCIYDARKVFDELSLRVWNVAVWNTMVAGYAKVGDLNNARALFELMTEKNVISWTTLIAGYAQMDQPNEAITLFRRMQVENVKPDEIAMLAALSACAQLGAVELGEWIHNYIEQYGLNTIVPLNNALIDMYAKSGKIGKALQVFENMKNKSVITWTTMIAGLALHGLGREALDMFSRMERARVKPNEITFIAILSACCHVGLVELGRRYFNIMKSRYGIEPKIEQYGCMIDLLGRAGYLQEAQKLLRRMPFEANAAIWGSLLAASNIYGDVELGECALQHLIKLEPQNSGNYAILCNIYAILGRWNESGKIRKVMRDMGVKKMPGCSYIEVSKRVHEFVAGDTSHPDFDRLYQILCKINGQMKFAEHLQNEFSGVLESDVANPDSLADMIKELTKNGVRSLILISSIGIT</sequence>
<organism evidence="3 4">
    <name type="scientific">Citrus x changshan-huyou</name>
    <dbReference type="NCBI Taxonomy" id="2935761"/>
    <lineage>
        <taxon>Eukaryota</taxon>
        <taxon>Viridiplantae</taxon>
        <taxon>Streptophyta</taxon>
        <taxon>Embryophyta</taxon>
        <taxon>Tracheophyta</taxon>
        <taxon>Spermatophyta</taxon>
        <taxon>Magnoliopsida</taxon>
        <taxon>eudicotyledons</taxon>
        <taxon>Gunneridae</taxon>
        <taxon>Pentapetalae</taxon>
        <taxon>rosids</taxon>
        <taxon>malvids</taxon>
        <taxon>Sapindales</taxon>
        <taxon>Rutaceae</taxon>
        <taxon>Aurantioideae</taxon>
        <taxon>Citrus</taxon>
    </lineage>
</organism>
<feature type="repeat" description="PPR" evidence="2">
    <location>
        <begin position="200"/>
        <end position="230"/>
    </location>
</feature>
<dbReference type="Gene3D" id="1.25.40.10">
    <property type="entry name" value="Tetratricopeptide repeat domain"/>
    <property type="match status" value="3"/>
</dbReference>
<dbReference type="FunFam" id="1.25.40.10:FF:000242">
    <property type="entry name" value="Pentatricopeptide repeat-containing protein"/>
    <property type="match status" value="1"/>
</dbReference>
<keyword evidence="1" id="KW-0677">Repeat</keyword>
<dbReference type="Pfam" id="PF01535">
    <property type="entry name" value="PPR"/>
    <property type="match status" value="1"/>
</dbReference>
<feature type="repeat" description="PPR" evidence="2">
    <location>
        <begin position="97"/>
        <end position="131"/>
    </location>
</feature>
<protein>
    <recommendedName>
        <fullName evidence="5">Pentatricopeptide repeat-containing protein</fullName>
    </recommendedName>
</protein>
<dbReference type="NCBIfam" id="TIGR00756">
    <property type="entry name" value="PPR"/>
    <property type="match status" value="5"/>
</dbReference>
<dbReference type="FunFam" id="1.25.40.10:FF:000348">
    <property type="entry name" value="Pentatricopeptide repeat-containing protein chloroplastic"/>
    <property type="match status" value="1"/>
</dbReference>
<dbReference type="Pfam" id="PF13041">
    <property type="entry name" value="PPR_2"/>
    <property type="match status" value="2"/>
</dbReference>
<dbReference type="InterPro" id="IPR046960">
    <property type="entry name" value="PPR_At4g14850-like_plant"/>
</dbReference>
<proteinExistence type="predicted"/>
<dbReference type="AlphaFoldDB" id="A0AAP0MTR9"/>
<dbReference type="InterPro" id="IPR011990">
    <property type="entry name" value="TPR-like_helical_dom_sf"/>
</dbReference>
<dbReference type="InterPro" id="IPR002885">
    <property type="entry name" value="PPR_rpt"/>
</dbReference>
<evidence type="ECO:0008006" key="5">
    <source>
        <dbReference type="Google" id="ProtNLM"/>
    </source>
</evidence>
<dbReference type="PANTHER" id="PTHR47926:SF432">
    <property type="entry name" value="(WILD MALAYSIAN BANANA) HYPOTHETICAL PROTEIN"/>
    <property type="match status" value="1"/>
</dbReference>
<dbReference type="GO" id="GO:0009451">
    <property type="term" value="P:RNA modification"/>
    <property type="evidence" value="ECO:0007669"/>
    <property type="project" value="InterPro"/>
</dbReference>
<evidence type="ECO:0000256" key="2">
    <source>
        <dbReference type="PROSITE-ProRule" id="PRU00708"/>
    </source>
</evidence>
<dbReference type="GO" id="GO:0003723">
    <property type="term" value="F:RNA binding"/>
    <property type="evidence" value="ECO:0007669"/>
    <property type="project" value="InterPro"/>
</dbReference>
<evidence type="ECO:0000313" key="3">
    <source>
        <dbReference type="EMBL" id="KAK9220653.1"/>
    </source>
</evidence>
<comment type="caution">
    <text evidence="3">The sequence shown here is derived from an EMBL/GenBank/DDBJ whole genome shotgun (WGS) entry which is preliminary data.</text>
</comment>
<dbReference type="Proteomes" id="UP001428341">
    <property type="component" value="Unassembled WGS sequence"/>
</dbReference>
<dbReference type="PANTHER" id="PTHR47926">
    <property type="entry name" value="PENTATRICOPEPTIDE REPEAT-CONTAINING PROTEIN"/>
    <property type="match status" value="1"/>
</dbReference>
<feature type="repeat" description="PPR" evidence="2">
    <location>
        <begin position="231"/>
        <end position="265"/>
    </location>
</feature>
<dbReference type="InterPro" id="IPR046848">
    <property type="entry name" value="E_motif"/>
</dbReference>
<reference evidence="3 4" key="1">
    <citation type="submission" date="2024-05" db="EMBL/GenBank/DDBJ databases">
        <title>Haplotype-resolved chromosome-level genome assembly of Huyou (Citrus changshanensis).</title>
        <authorList>
            <person name="Miao C."/>
            <person name="Chen W."/>
            <person name="Wu Y."/>
            <person name="Wang L."/>
            <person name="Zhao S."/>
            <person name="Grierson D."/>
            <person name="Xu C."/>
            <person name="Chen K."/>
        </authorList>
    </citation>
    <scope>NUCLEOTIDE SEQUENCE [LARGE SCALE GENOMIC DNA]</scope>
    <source>
        <strain evidence="3">01-14</strain>
        <tissue evidence="3">Leaf</tissue>
    </source>
</reference>
<gene>
    <name evidence="3" type="ORF">WN944_009076</name>
</gene>